<sequence length="104" mass="11195">MWPGPVDSGFLKFFVQTRTPFMTAVLRAVSGPGATRTLAGVAVVAAFPLVVLHPFSYALMLVVTPVIGCVLMNVIESVADREMPPIPIRLVEIESPAFPTAVWD</sequence>
<protein>
    <submittedName>
        <fullName evidence="2">Uncharacterized protein</fullName>
    </submittedName>
</protein>
<keyword evidence="1" id="KW-1133">Transmembrane helix</keyword>
<reference evidence="3" key="1">
    <citation type="journal article" date="2019" name="Int. J. Syst. Evol. Microbiol.">
        <title>The Global Catalogue of Microorganisms (GCM) 10K type strain sequencing project: providing services to taxonomists for standard genome sequencing and annotation.</title>
        <authorList>
            <consortium name="The Broad Institute Genomics Platform"/>
            <consortium name="The Broad Institute Genome Sequencing Center for Infectious Disease"/>
            <person name="Wu L."/>
            <person name="Ma J."/>
        </authorList>
    </citation>
    <scope>NUCLEOTIDE SEQUENCE [LARGE SCALE GENOMIC DNA]</scope>
    <source>
        <strain evidence="3">JCM 17688</strain>
    </source>
</reference>
<dbReference type="Proteomes" id="UP001500635">
    <property type="component" value="Unassembled WGS sequence"/>
</dbReference>
<feature type="transmembrane region" description="Helical" evidence="1">
    <location>
        <begin position="55"/>
        <end position="75"/>
    </location>
</feature>
<proteinExistence type="predicted"/>
<organism evidence="2 3">
    <name type="scientific">Tsukamurella soli</name>
    <dbReference type="NCBI Taxonomy" id="644556"/>
    <lineage>
        <taxon>Bacteria</taxon>
        <taxon>Bacillati</taxon>
        <taxon>Actinomycetota</taxon>
        <taxon>Actinomycetes</taxon>
        <taxon>Mycobacteriales</taxon>
        <taxon>Tsukamurellaceae</taxon>
        <taxon>Tsukamurella</taxon>
    </lineage>
</organism>
<evidence type="ECO:0000256" key="1">
    <source>
        <dbReference type="SAM" id="Phobius"/>
    </source>
</evidence>
<accession>A0ABP8KHP8</accession>
<dbReference type="EMBL" id="BAABFR010000180">
    <property type="protein sequence ID" value="GAA4407457.1"/>
    <property type="molecule type" value="Genomic_DNA"/>
</dbReference>
<evidence type="ECO:0000313" key="2">
    <source>
        <dbReference type="EMBL" id="GAA4407457.1"/>
    </source>
</evidence>
<keyword evidence="1" id="KW-0812">Transmembrane</keyword>
<gene>
    <name evidence="2" type="ORF">GCM10023147_51520</name>
</gene>
<dbReference type="RefSeq" id="WP_345001779.1">
    <property type="nucleotide sequence ID" value="NZ_BAABFR010000180.1"/>
</dbReference>
<name>A0ABP8KHP8_9ACTN</name>
<keyword evidence="1" id="KW-0472">Membrane</keyword>
<keyword evidence="3" id="KW-1185">Reference proteome</keyword>
<comment type="caution">
    <text evidence="2">The sequence shown here is derived from an EMBL/GenBank/DDBJ whole genome shotgun (WGS) entry which is preliminary data.</text>
</comment>
<evidence type="ECO:0000313" key="3">
    <source>
        <dbReference type="Proteomes" id="UP001500635"/>
    </source>
</evidence>